<dbReference type="Proteomes" id="UP000052023">
    <property type="component" value="Unassembled WGS sequence"/>
</dbReference>
<keyword evidence="2" id="KW-1185">Reference proteome</keyword>
<accession>A0A0R3NG70</accession>
<gene>
    <name evidence="1" type="ORF">CQ13_39445</name>
</gene>
<evidence type="ECO:0000313" key="2">
    <source>
        <dbReference type="Proteomes" id="UP000052023"/>
    </source>
</evidence>
<proteinExistence type="predicted"/>
<comment type="caution">
    <text evidence="1">The sequence shown here is derived from an EMBL/GenBank/DDBJ whole genome shotgun (WGS) entry which is preliminary data.</text>
</comment>
<name>A0A0R3NG70_9BRAD</name>
<sequence length="67" mass="8071">MFTRKLRPARTDDPQKGPFLRVLQVIRRLLTRSEYFRLEREFAGLDFHQGEQCALSRHTFEHRRAGQ</sequence>
<evidence type="ECO:0000313" key="1">
    <source>
        <dbReference type="EMBL" id="KRR28694.1"/>
    </source>
</evidence>
<organism evidence="1 2">
    <name type="scientific">Bradyrhizobium retamae</name>
    <dbReference type="NCBI Taxonomy" id="1300035"/>
    <lineage>
        <taxon>Bacteria</taxon>
        <taxon>Pseudomonadati</taxon>
        <taxon>Pseudomonadota</taxon>
        <taxon>Alphaproteobacteria</taxon>
        <taxon>Hyphomicrobiales</taxon>
        <taxon>Nitrobacteraceae</taxon>
        <taxon>Bradyrhizobium</taxon>
    </lineage>
</organism>
<dbReference type="EMBL" id="LLYA01000075">
    <property type="protein sequence ID" value="KRR28694.1"/>
    <property type="molecule type" value="Genomic_DNA"/>
</dbReference>
<dbReference type="AlphaFoldDB" id="A0A0R3NG70"/>
<reference evidence="1 2" key="1">
    <citation type="submission" date="2014-03" db="EMBL/GenBank/DDBJ databases">
        <title>Bradyrhizobium valentinum sp. nov., isolated from effective nodules of Lupinus mariae-josephae, a lupine endemic of basic-lime soils in Eastern Spain.</title>
        <authorList>
            <person name="Duran D."/>
            <person name="Rey L."/>
            <person name="Navarro A."/>
            <person name="Busquets A."/>
            <person name="Imperial J."/>
            <person name="Ruiz-Argueso T."/>
        </authorList>
    </citation>
    <scope>NUCLEOTIDE SEQUENCE [LARGE SCALE GENOMIC DNA]</scope>
    <source>
        <strain evidence="1 2">Ro19</strain>
    </source>
</reference>
<protein>
    <submittedName>
        <fullName evidence="1">Uncharacterized protein</fullName>
    </submittedName>
</protein>